<evidence type="ECO:0000313" key="4">
    <source>
        <dbReference type="Proteomes" id="UP000256964"/>
    </source>
</evidence>
<dbReference type="Proteomes" id="UP000256964">
    <property type="component" value="Unassembled WGS sequence"/>
</dbReference>
<reference evidence="3 4" key="1">
    <citation type="journal article" date="2018" name="Biotechnol. Biofuels">
        <title>Integrative visual omics of the white-rot fungus Polyporus brumalis exposes the biotechnological potential of its oxidative enzymes for delignifying raw plant biomass.</title>
        <authorList>
            <person name="Miyauchi S."/>
            <person name="Rancon A."/>
            <person name="Drula E."/>
            <person name="Hage H."/>
            <person name="Chaduli D."/>
            <person name="Favel A."/>
            <person name="Grisel S."/>
            <person name="Henrissat B."/>
            <person name="Herpoel-Gimbert I."/>
            <person name="Ruiz-Duenas F.J."/>
            <person name="Chevret D."/>
            <person name="Hainaut M."/>
            <person name="Lin J."/>
            <person name="Wang M."/>
            <person name="Pangilinan J."/>
            <person name="Lipzen A."/>
            <person name="Lesage-Meessen L."/>
            <person name="Navarro D."/>
            <person name="Riley R."/>
            <person name="Grigoriev I.V."/>
            <person name="Zhou S."/>
            <person name="Raouche S."/>
            <person name="Rosso M.N."/>
        </authorList>
    </citation>
    <scope>NUCLEOTIDE SEQUENCE [LARGE SCALE GENOMIC DNA]</scope>
    <source>
        <strain evidence="3 4">BRFM 1820</strain>
    </source>
</reference>
<feature type="transmembrane region" description="Helical" evidence="2">
    <location>
        <begin position="312"/>
        <end position="334"/>
    </location>
</feature>
<evidence type="ECO:0000256" key="2">
    <source>
        <dbReference type="SAM" id="Phobius"/>
    </source>
</evidence>
<proteinExistence type="predicted"/>
<protein>
    <submittedName>
        <fullName evidence="3">Uncharacterized protein</fullName>
    </submittedName>
</protein>
<feature type="compositionally biased region" description="Low complexity" evidence="1">
    <location>
        <begin position="198"/>
        <end position="230"/>
    </location>
</feature>
<dbReference type="EMBL" id="KZ857391">
    <property type="protein sequence ID" value="RDX52214.1"/>
    <property type="molecule type" value="Genomic_DNA"/>
</dbReference>
<name>A0A371DI47_9APHY</name>
<feature type="region of interest" description="Disordered" evidence="1">
    <location>
        <begin position="411"/>
        <end position="459"/>
    </location>
</feature>
<keyword evidence="2" id="KW-1133">Transmembrane helix</keyword>
<keyword evidence="4" id="KW-1185">Reference proteome</keyword>
<sequence>MRLWSRFAPGTRWPPQLLSSVPPCPVSAADVGQYDARYARTAEYLLFPKARRTLATRSSRSFLPTLFYLGIAMRIPLVSTVNSKHILSMHGLVLPTPVWGRRDATSGSAIDTVATPTPGPLQPRQQEDGLKHALQPPCDGTVMGGSWSGTCCALGFCVTLPGHGKGATSFTFVPGPGPVSPKNSFTTPPLTTTPPVPSSSVGDTDPTSTFSQDPTSSTTTSSTVRSTTVPSEEDSTRPSKSTVASHASTALPAQNLESSGKTMTYTRTETTVLRPASAGLASPVSSSATASSPSSSPTSSPGAQSHGIRPGLIAAIVPVVVVFLVLCLGACWICRRRRERRVEALTWRMRNRQHLERPVHRNIIGDTIVVLGIRGWRKCGRTSVVRFPGAKSQSERPRPRRCPLYTSPCDVDVPEPAPAPAAGREGYGAEREAEPGRACGRHRRGEHPADGSRVGALPL</sequence>
<organism evidence="3 4">
    <name type="scientific">Lentinus brumalis</name>
    <dbReference type="NCBI Taxonomy" id="2498619"/>
    <lineage>
        <taxon>Eukaryota</taxon>
        <taxon>Fungi</taxon>
        <taxon>Dikarya</taxon>
        <taxon>Basidiomycota</taxon>
        <taxon>Agaricomycotina</taxon>
        <taxon>Agaricomycetes</taxon>
        <taxon>Polyporales</taxon>
        <taxon>Polyporaceae</taxon>
        <taxon>Lentinus</taxon>
    </lineage>
</organism>
<accession>A0A371DI47</accession>
<feature type="compositionally biased region" description="Polar residues" evidence="1">
    <location>
        <begin position="238"/>
        <end position="271"/>
    </location>
</feature>
<gene>
    <name evidence="3" type="ORF">OH76DRAFT_198836</name>
</gene>
<feature type="compositionally biased region" description="Low complexity" evidence="1">
    <location>
        <begin position="281"/>
        <end position="306"/>
    </location>
</feature>
<evidence type="ECO:0000313" key="3">
    <source>
        <dbReference type="EMBL" id="RDX52214.1"/>
    </source>
</evidence>
<feature type="region of interest" description="Disordered" evidence="1">
    <location>
        <begin position="179"/>
        <end position="306"/>
    </location>
</feature>
<keyword evidence="2" id="KW-0812">Transmembrane</keyword>
<keyword evidence="2" id="KW-0472">Membrane</keyword>
<dbReference type="AlphaFoldDB" id="A0A371DI47"/>
<evidence type="ECO:0000256" key="1">
    <source>
        <dbReference type="SAM" id="MobiDB-lite"/>
    </source>
</evidence>